<protein>
    <submittedName>
        <fullName evidence="5">Erythritol transport system substrate-binding protein</fullName>
    </submittedName>
</protein>
<keyword evidence="3" id="KW-0732">Signal</keyword>
<feature type="domain" description="Periplasmic binding protein" evidence="4">
    <location>
        <begin position="43"/>
        <end position="298"/>
    </location>
</feature>
<dbReference type="PANTHER" id="PTHR46847:SF1">
    <property type="entry name" value="D-ALLOSE-BINDING PERIPLASMIC PROTEIN-RELATED"/>
    <property type="match status" value="1"/>
</dbReference>
<evidence type="ECO:0000313" key="6">
    <source>
        <dbReference type="Proteomes" id="UP000539111"/>
    </source>
</evidence>
<dbReference type="InterPro" id="IPR025997">
    <property type="entry name" value="SBP_2_dom"/>
</dbReference>
<dbReference type="AlphaFoldDB" id="A0A7Z0D5E6"/>
<dbReference type="Gene3D" id="3.40.50.2300">
    <property type="match status" value="2"/>
</dbReference>
<dbReference type="GO" id="GO:0030246">
    <property type="term" value="F:carbohydrate binding"/>
    <property type="evidence" value="ECO:0007669"/>
    <property type="project" value="UniProtKB-ARBA"/>
</dbReference>
<evidence type="ECO:0000259" key="4">
    <source>
        <dbReference type="Pfam" id="PF13407"/>
    </source>
</evidence>
<dbReference type="Proteomes" id="UP000539111">
    <property type="component" value="Unassembled WGS sequence"/>
</dbReference>
<dbReference type="Pfam" id="PF13407">
    <property type="entry name" value="Peripla_BP_4"/>
    <property type="match status" value="1"/>
</dbReference>
<evidence type="ECO:0000256" key="2">
    <source>
        <dbReference type="ARBA" id="ARBA00007639"/>
    </source>
</evidence>
<reference evidence="5 6" key="1">
    <citation type="submission" date="2020-07" db="EMBL/GenBank/DDBJ databases">
        <title>Sequencing the genomes of 1000 actinobacteria strains.</title>
        <authorList>
            <person name="Klenk H.-P."/>
        </authorList>
    </citation>
    <scope>NUCLEOTIDE SEQUENCE [LARGE SCALE GENOMIC DNA]</scope>
    <source>
        <strain evidence="5 6">DSM 26341</strain>
    </source>
</reference>
<dbReference type="PROSITE" id="PS51257">
    <property type="entry name" value="PROKAR_LIPOPROTEIN"/>
    <property type="match status" value="1"/>
</dbReference>
<proteinExistence type="inferred from homology"/>
<sequence>MYRKIGVMLTAAAVVIGMSGCGGSSSDSSSKDSASKDSKGGLISLITNDPANPFWSAEADAVKAEGKKLGYKVSVTAHKGDTKKESDLVDSAITKGSKAILLDPANANGSIGAVKKIVKADIPVFLVNAEINKQGLAKAQLVSNNAQGAALGAKQFVKAMGGKGKYVELKGPSSDNNSATRSNGYKTVLSQYPKMKLVETQVAGWDQKLGHDKMQSILQAHPDIDGVLSGNDTMALGAIAALKEAGKLDKVVVGGFDGIPDAADAIKAGSQDYTVLQPVVEFSKKAVDEADKYLKTGKTGAPQEKQSFDCSLITKKNIGKYKDFQLK</sequence>
<comment type="similarity">
    <text evidence="2">Belongs to the bacterial solute-binding protein 2 family.</text>
</comment>
<name>A0A7Z0D5E6_9MICO</name>
<accession>A0A7Z0D5E6</accession>
<organism evidence="5 6">
    <name type="scientific">Spelaeicoccus albus</name>
    <dbReference type="NCBI Taxonomy" id="1280376"/>
    <lineage>
        <taxon>Bacteria</taxon>
        <taxon>Bacillati</taxon>
        <taxon>Actinomycetota</taxon>
        <taxon>Actinomycetes</taxon>
        <taxon>Micrococcales</taxon>
        <taxon>Brevibacteriaceae</taxon>
        <taxon>Spelaeicoccus</taxon>
    </lineage>
</organism>
<dbReference type="GO" id="GO:0030313">
    <property type="term" value="C:cell envelope"/>
    <property type="evidence" value="ECO:0007669"/>
    <property type="project" value="UniProtKB-SubCell"/>
</dbReference>
<comment type="caution">
    <text evidence="5">The sequence shown here is derived from an EMBL/GenBank/DDBJ whole genome shotgun (WGS) entry which is preliminary data.</text>
</comment>
<evidence type="ECO:0000256" key="3">
    <source>
        <dbReference type="ARBA" id="ARBA00022729"/>
    </source>
</evidence>
<dbReference type="InterPro" id="IPR028082">
    <property type="entry name" value="Peripla_BP_I"/>
</dbReference>
<dbReference type="SUPFAM" id="SSF53822">
    <property type="entry name" value="Periplasmic binding protein-like I"/>
    <property type="match status" value="1"/>
</dbReference>
<evidence type="ECO:0000313" key="5">
    <source>
        <dbReference type="EMBL" id="NYI69205.1"/>
    </source>
</evidence>
<comment type="subcellular location">
    <subcellularLocation>
        <location evidence="1">Cell envelope</location>
    </subcellularLocation>
</comment>
<dbReference type="CDD" id="cd19967">
    <property type="entry name" value="PBP1_TmRBP-like"/>
    <property type="match status" value="1"/>
</dbReference>
<dbReference type="EMBL" id="JACBZP010000001">
    <property type="protein sequence ID" value="NYI69205.1"/>
    <property type="molecule type" value="Genomic_DNA"/>
</dbReference>
<keyword evidence="6" id="KW-1185">Reference proteome</keyword>
<dbReference type="PANTHER" id="PTHR46847">
    <property type="entry name" value="D-ALLOSE-BINDING PERIPLASMIC PROTEIN-RELATED"/>
    <property type="match status" value="1"/>
</dbReference>
<gene>
    <name evidence="5" type="ORF">BJY26_003511</name>
</gene>
<dbReference type="RefSeq" id="WP_179429467.1">
    <property type="nucleotide sequence ID" value="NZ_JACBZP010000001.1"/>
</dbReference>
<evidence type="ECO:0000256" key="1">
    <source>
        <dbReference type="ARBA" id="ARBA00004196"/>
    </source>
</evidence>